<protein>
    <recommendedName>
        <fullName evidence="1">Polymerase/histidinol phosphatase N-terminal domain-containing protein</fullName>
    </recommendedName>
</protein>
<dbReference type="Gene3D" id="3.20.20.140">
    <property type="entry name" value="Metal-dependent hydrolases"/>
    <property type="match status" value="1"/>
</dbReference>
<reference evidence="2 3" key="1">
    <citation type="submission" date="2019-03" db="EMBL/GenBank/DDBJ databases">
        <title>Genomic Encyclopedia of Type Strains, Phase IV (KMG-IV): sequencing the most valuable type-strain genomes for metagenomic binning, comparative biology and taxonomic classification.</title>
        <authorList>
            <person name="Goeker M."/>
        </authorList>
    </citation>
    <scope>NUCLEOTIDE SEQUENCE [LARGE SCALE GENOMIC DNA]</scope>
    <source>
        <strain evidence="2 3">LX-B</strain>
    </source>
</reference>
<dbReference type="InterPro" id="IPR052018">
    <property type="entry name" value="PHP_domain"/>
</dbReference>
<dbReference type="PANTHER" id="PTHR42924">
    <property type="entry name" value="EXONUCLEASE"/>
    <property type="match status" value="1"/>
</dbReference>
<evidence type="ECO:0000259" key="1">
    <source>
        <dbReference type="SMART" id="SM00481"/>
    </source>
</evidence>
<dbReference type="SMART" id="SM00481">
    <property type="entry name" value="POLIIIAc"/>
    <property type="match status" value="1"/>
</dbReference>
<dbReference type="InterPro" id="IPR016195">
    <property type="entry name" value="Pol/histidinol_Pase-like"/>
</dbReference>
<keyword evidence="3" id="KW-1185">Reference proteome</keyword>
<dbReference type="InterPro" id="IPR004013">
    <property type="entry name" value="PHP_dom"/>
</dbReference>
<dbReference type="SUPFAM" id="SSF89550">
    <property type="entry name" value="PHP domain-like"/>
    <property type="match status" value="1"/>
</dbReference>
<gene>
    <name evidence="2" type="ORF">EDC14_1005175</name>
</gene>
<comment type="caution">
    <text evidence="2">The sequence shown here is derived from an EMBL/GenBank/DDBJ whole genome shotgun (WGS) entry which is preliminary data.</text>
</comment>
<dbReference type="Proteomes" id="UP000295008">
    <property type="component" value="Unassembled WGS sequence"/>
</dbReference>
<dbReference type="RefSeq" id="WP_132013459.1">
    <property type="nucleotide sequence ID" value="NZ_SLUN01000005.1"/>
</dbReference>
<sequence>MNRWLSFELHAHTLHSDGAHTLAELAGFARQRGYDGLAVTDHNTIAAWAEWEAVTAATGVRILPGLEWTTFHGHALLLNIPQYVDWRALGTFDLERGIRAVHDQGGLFGIAHPFRLGNPICTGGYWEYRAGHGSADYLEVWSQSLPAARTGNQRAFQWWTRLLDAGCRITAVAGSDLHRLAPAEALARTYLAVDGGDDPGPAAAIRALRSGAVTVSMGPLVTVELRSAAQSWGAGSVVPAADRPSILELEVALRSTAQMAWVEIDRTDFRAVISSNRGEVCQVPLGLDGAARRSIDVNGLRWMRAELFGRIQGVAQLIAFSNPIYFQI</sequence>
<accession>A0A4R1S2B1</accession>
<name>A0A4R1S2B1_HYDET</name>
<dbReference type="Pfam" id="PF02811">
    <property type="entry name" value="PHP"/>
    <property type="match status" value="1"/>
</dbReference>
<dbReference type="OrthoDB" id="9804333at2"/>
<evidence type="ECO:0000313" key="3">
    <source>
        <dbReference type="Proteomes" id="UP000295008"/>
    </source>
</evidence>
<dbReference type="InterPro" id="IPR003141">
    <property type="entry name" value="Pol/His_phosphatase_N"/>
</dbReference>
<evidence type="ECO:0000313" key="2">
    <source>
        <dbReference type="EMBL" id="TCL73313.1"/>
    </source>
</evidence>
<dbReference type="NCBIfam" id="NF038032">
    <property type="entry name" value="CehA_McbA_metalo"/>
    <property type="match status" value="1"/>
</dbReference>
<dbReference type="EMBL" id="SLUN01000005">
    <property type="protein sequence ID" value="TCL73313.1"/>
    <property type="molecule type" value="Genomic_DNA"/>
</dbReference>
<dbReference type="AlphaFoldDB" id="A0A4R1S2B1"/>
<organism evidence="2 3">
    <name type="scientific">Hydrogenispora ethanolica</name>
    <dbReference type="NCBI Taxonomy" id="1082276"/>
    <lineage>
        <taxon>Bacteria</taxon>
        <taxon>Bacillati</taxon>
        <taxon>Bacillota</taxon>
        <taxon>Hydrogenispora</taxon>
    </lineage>
</organism>
<feature type="domain" description="Polymerase/histidinol phosphatase N-terminal" evidence="1">
    <location>
        <begin position="7"/>
        <end position="72"/>
    </location>
</feature>
<proteinExistence type="predicted"/>
<dbReference type="PANTHER" id="PTHR42924:SF3">
    <property type="entry name" value="POLYMERASE_HISTIDINOL PHOSPHATASE N-TERMINAL DOMAIN-CONTAINING PROTEIN"/>
    <property type="match status" value="1"/>
</dbReference>
<dbReference type="GO" id="GO:0004534">
    <property type="term" value="F:5'-3' RNA exonuclease activity"/>
    <property type="evidence" value="ECO:0007669"/>
    <property type="project" value="TreeGrafter"/>
</dbReference>
<dbReference type="GO" id="GO:0035312">
    <property type="term" value="F:5'-3' DNA exonuclease activity"/>
    <property type="evidence" value="ECO:0007669"/>
    <property type="project" value="TreeGrafter"/>
</dbReference>